<organism evidence="1">
    <name type="scientific">candidate division WOR-3 bacterium</name>
    <dbReference type="NCBI Taxonomy" id="2052148"/>
    <lineage>
        <taxon>Bacteria</taxon>
        <taxon>Bacteria division WOR-3</taxon>
    </lineage>
</organism>
<dbReference type="AlphaFoldDB" id="A0A7V3ZU29"/>
<accession>A0A7V3ZU29</accession>
<gene>
    <name evidence="1" type="ORF">ENU74_01190</name>
</gene>
<sequence length="819" mass="95176">MIFLFFLFNFLDSLIRNDFLINDDQIGGAVQEKPKVAAYSQRIAITFGDFRDGNSSPFFKILSLNGQILKTEERVSDDWGLRWKGEPAIAFRQNRIVIAWEDRRECNSDIYYQVYDSIGNKILNNRKANDDNTQNDQRGTAIAFLPDGRFITVWEDWRNDYGDIYAQIFDYDGNPLGNNFRVNDDPIGYAWQYHPSIGVKNNGEFIIVWQDGRNGNWDIYGQIFDANGNRQGNNFRINDDNSSSWQFSPNIKVNKNNYWLVCWEDERNGNWDIYAQIFNAANQRIGRNFLVNDDNTQNSQYSPSCENDTFGNFIVVFTCEREGNPDIYKQIFSQEGIRIGNNEKVNDDVNNSYQDFPSIISLINNHYLIVWEDEREGNLDIYGQFYDENNRKIDSNFKINEDFASSHQRCPFITANNQYFGVCWEDEREGDCHIYATFFDTLGNFLIENKKVSDEGYNFFSSIGLNNLNKALITFISWRNNDIDIYGQILDINGNLLGRNFKINDDTNNASQGFPVVAASENDKFLVIWPDNREGRYLIYGQYYDSFLNPLGNNFRISDNNTGNALFGFLTFNETLPIFVWMDNRLGDYDVYLKIGNQPSILVNEETNEFQGYPTCATKDSLIVVCWEDERNGNVDIYCQLFKINGERIGNNILVNDDNTNADQYSPSAVFINDEFIITFCDFRKGRGDVDVYAQRFDYFGNKIGNNRLVHEPDIFWGNNQWTFSQSIAQINNIISFAWIDNRRHKGWDVYGKLVRKNYLLLSEKGGRNFNNQKKKKVFSIVGQLKKGKQKSGVYFVNRKKAIYLKGVKNGFLFNHHDN</sequence>
<comment type="caution">
    <text evidence="1">The sequence shown here is derived from an EMBL/GenBank/DDBJ whole genome shotgun (WGS) entry which is preliminary data.</text>
</comment>
<protein>
    <submittedName>
        <fullName evidence="1">Uncharacterized protein</fullName>
    </submittedName>
</protein>
<evidence type="ECO:0000313" key="1">
    <source>
        <dbReference type="EMBL" id="HGK63202.1"/>
    </source>
</evidence>
<proteinExistence type="predicted"/>
<name>A0A7V3ZU29_UNCW3</name>
<reference evidence="1" key="1">
    <citation type="journal article" date="2020" name="mSystems">
        <title>Genome- and Community-Level Interaction Insights into Carbon Utilization and Element Cycling Functions of Hydrothermarchaeota in Hydrothermal Sediment.</title>
        <authorList>
            <person name="Zhou Z."/>
            <person name="Liu Y."/>
            <person name="Xu W."/>
            <person name="Pan J."/>
            <person name="Luo Z.H."/>
            <person name="Li M."/>
        </authorList>
    </citation>
    <scope>NUCLEOTIDE SEQUENCE [LARGE SCALE GENOMIC DNA]</scope>
    <source>
        <strain evidence="1">SpSt-697</strain>
    </source>
</reference>
<dbReference type="EMBL" id="DTDR01000039">
    <property type="protein sequence ID" value="HGK63202.1"/>
    <property type="molecule type" value="Genomic_DNA"/>
</dbReference>